<gene>
    <name evidence="1" type="primary">Acey_s0162.g3448</name>
    <name evidence="1" type="ORF">Y032_0162g3448</name>
</gene>
<evidence type="ECO:0000313" key="2">
    <source>
        <dbReference type="Proteomes" id="UP000024635"/>
    </source>
</evidence>
<accession>A0A016SX30</accession>
<protein>
    <submittedName>
        <fullName evidence="1">Uncharacterized protein</fullName>
    </submittedName>
</protein>
<organism evidence="1 2">
    <name type="scientific">Ancylostoma ceylanicum</name>
    <dbReference type="NCBI Taxonomy" id="53326"/>
    <lineage>
        <taxon>Eukaryota</taxon>
        <taxon>Metazoa</taxon>
        <taxon>Ecdysozoa</taxon>
        <taxon>Nematoda</taxon>
        <taxon>Chromadorea</taxon>
        <taxon>Rhabditida</taxon>
        <taxon>Rhabditina</taxon>
        <taxon>Rhabditomorpha</taxon>
        <taxon>Strongyloidea</taxon>
        <taxon>Ancylostomatidae</taxon>
        <taxon>Ancylostomatinae</taxon>
        <taxon>Ancylostoma</taxon>
    </lineage>
</organism>
<evidence type="ECO:0000313" key="1">
    <source>
        <dbReference type="EMBL" id="EYB95293.1"/>
    </source>
</evidence>
<reference evidence="2" key="1">
    <citation type="journal article" date="2015" name="Nat. Genet.">
        <title>The genome and transcriptome of the zoonotic hookworm Ancylostoma ceylanicum identify infection-specific gene families.</title>
        <authorList>
            <person name="Schwarz E.M."/>
            <person name="Hu Y."/>
            <person name="Antoshechkin I."/>
            <person name="Miller M.M."/>
            <person name="Sternberg P.W."/>
            <person name="Aroian R.V."/>
        </authorList>
    </citation>
    <scope>NUCLEOTIDE SEQUENCE</scope>
    <source>
        <strain evidence="2">HY135</strain>
    </source>
</reference>
<proteinExistence type="predicted"/>
<comment type="caution">
    <text evidence="1">The sequence shown here is derived from an EMBL/GenBank/DDBJ whole genome shotgun (WGS) entry which is preliminary data.</text>
</comment>
<keyword evidence="2" id="KW-1185">Reference proteome</keyword>
<name>A0A016SX30_9BILA</name>
<sequence>MAANNTDSVVRGAVARRACQGREWVSAIDAHCISSFHISRNALLALSRPSPNLPFIRDRIFEFYYI</sequence>
<dbReference type="Proteomes" id="UP000024635">
    <property type="component" value="Unassembled WGS sequence"/>
</dbReference>
<dbReference type="AlphaFoldDB" id="A0A016SX30"/>
<dbReference type="EMBL" id="JARK01001498">
    <property type="protein sequence ID" value="EYB95293.1"/>
    <property type="molecule type" value="Genomic_DNA"/>
</dbReference>